<evidence type="ECO:0000259" key="1">
    <source>
        <dbReference type="Pfam" id="PF07727"/>
    </source>
</evidence>
<dbReference type="EMBL" id="BKCJ010010684">
    <property type="protein sequence ID" value="GEU92672.1"/>
    <property type="molecule type" value="Genomic_DNA"/>
</dbReference>
<dbReference type="AlphaFoldDB" id="A0A6L2P5U4"/>
<evidence type="ECO:0000313" key="3">
    <source>
        <dbReference type="EMBL" id="GEU92672.1"/>
    </source>
</evidence>
<dbReference type="Gene3D" id="3.30.70.270">
    <property type="match status" value="1"/>
</dbReference>
<name>A0A6L2P5U4_TANCI</name>
<evidence type="ECO:0000259" key="2">
    <source>
        <dbReference type="Pfam" id="PF17919"/>
    </source>
</evidence>
<protein>
    <submittedName>
        <fullName evidence="3">Retrotransposon protein, putative, unclassified</fullName>
    </submittedName>
</protein>
<reference evidence="3" key="1">
    <citation type="journal article" date="2019" name="Sci. Rep.">
        <title>Draft genome of Tanacetum cinerariifolium, the natural source of mosquito coil.</title>
        <authorList>
            <person name="Yamashiro T."/>
            <person name="Shiraishi A."/>
            <person name="Satake H."/>
            <person name="Nakayama K."/>
        </authorList>
    </citation>
    <scope>NUCLEOTIDE SEQUENCE</scope>
</reference>
<gene>
    <name evidence="3" type="ORF">Tci_064650</name>
</gene>
<dbReference type="PANTHER" id="PTHR11439">
    <property type="entry name" value="GAG-POL-RELATED RETROTRANSPOSON"/>
    <property type="match status" value="1"/>
</dbReference>
<comment type="caution">
    <text evidence="3">The sequence shown here is derived from an EMBL/GenBank/DDBJ whole genome shotgun (WGS) entry which is preliminary data.</text>
</comment>
<dbReference type="CDD" id="cd09272">
    <property type="entry name" value="RNase_HI_RT_Ty1"/>
    <property type="match status" value="1"/>
</dbReference>
<dbReference type="InterPro" id="IPR043502">
    <property type="entry name" value="DNA/RNA_pol_sf"/>
</dbReference>
<dbReference type="SUPFAM" id="SSF56672">
    <property type="entry name" value="DNA/RNA polymerases"/>
    <property type="match status" value="1"/>
</dbReference>
<feature type="domain" description="Reverse transcriptase/retrotransposon-derived protein RNase H-like" evidence="2">
    <location>
        <begin position="292"/>
        <end position="370"/>
    </location>
</feature>
<dbReference type="Pfam" id="PF17919">
    <property type="entry name" value="RT_RNaseH_2"/>
    <property type="match status" value="1"/>
</dbReference>
<proteinExistence type="predicted"/>
<organism evidence="3">
    <name type="scientific">Tanacetum cinerariifolium</name>
    <name type="common">Dalmatian daisy</name>
    <name type="synonym">Chrysanthemum cinerariifolium</name>
    <dbReference type="NCBI Taxonomy" id="118510"/>
    <lineage>
        <taxon>Eukaryota</taxon>
        <taxon>Viridiplantae</taxon>
        <taxon>Streptophyta</taxon>
        <taxon>Embryophyta</taxon>
        <taxon>Tracheophyta</taxon>
        <taxon>Spermatophyta</taxon>
        <taxon>Magnoliopsida</taxon>
        <taxon>eudicotyledons</taxon>
        <taxon>Gunneridae</taxon>
        <taxon>Pentapetalae</taxon>
        <taxon>asterids</taxon>
        <taxon>campanulids</taxon>
        <taxon>Asterales</taxon>
        <taxon>Asteraceae</taxon>
        <taxon>Asteroideae</taxon>
        <taxon>Anthemideae</taxon>
        <taxon>Anthemidinae</taxon>
        <taxon>Tanacetum</taxon>
    </lineage>
</organism>
<sequence length="582" mass="65743">MAFVNGPLKEEVYVAQPDGFVDPDHPKKVYHLRKALYGLKQAPRACRFEISLMGEMKFFLELQINQSPHSIFINQAKYALEILKKHGVEKGQSIGTPMATKPKLDADLSGELYSKDSGFELIAFLDADNAECIDTSKSTSGGIQVLGDKLVSWMSKKQDCTAMTSAEAEYVALSASCAQVMWMRTQLKDYVFNYNKIPLYCDSQSAIAISCNPVQHSHTKHTHTRYHFIKEQVKTDKVEAVLSLPSPNCLKDVQRLNGMLASLNRVLPKSAKKSLPFFKTLKKCTKKSDFQWIAEAETTFKQMKKLIAELPMLTSPEEKEEVIIYLAATKEAISVVLMMKREEKQTSVYFISRALQGPKINYTPMEKLILPLDPGMIKYLENVKKLASTYKEFSIKQIPRGENKKADALSKMASISFAYLSKQVLAEELKEKSIDEKEVLAVVEEEGRTWITQIYEYLAEEILPKEKRKGGAICPKAGRYVIANGILMHAGPRSVVAKALRSRDYWPTMHADAKKLIRECNSFQALEINLDLLEEKREQAAIQKSKSKAMMEKYYNARVRNTSIKPGDLVYQSNEASHAEDG</sequence>
<dbReference type="PANTHER" id="PTHR11439:SF509">
    <property type="entry name" value="RNA-DIRECTED DNA POLYMERASE"/>
    <property type="match status" value="1"/>
</dbReference>
<dbReference type="InterPro" id="IPR041577">
    <property type="entry name" value="RT_RNaseH_2"/>
</dbReference>
<accession>A0A6L2P5U4</accession>
<dbReference type="Pfam" id="PF07727">
    <property type="entry name" value="RVT_2"/>
    <property type="match status" value="1"/>
</dbReference>
<feature type="domain" description="Reverse transcriptase Ty1/copia-type" evidence="1">
    <location>
        <begin position="2"/>
        <end position="45"/>
    </location>
</feature>
<dbReference type="InterPro" id="IPR013103">
    <property type="entry name" value="RVT_2"/>
</dbReference>
<dbReference type="InterPro" id="IPR043128">
    <property type="entry name" value="Rev_trsase/Diguanyl_cyclase"/>
</dbReference>